<evidence type="ECO:0000256" key="1">
    <source>
        <dbReference type="SAM" id="MobiDB-lite"/>
    </source>
</evidence>
<dbReference type="Gene3D" id="1.10.260.40">
    <property type="entry name" value="lambda repressor-like DNA-binding domains"/>
    <property type="match status" value="1"/>
</dbReference>
<gene>
    <name evidence="3" type="ORF">XpopCFBP1817_10340</name>
</gene>
<proteinExistence type="predicted"/>
<feature type="region of interest" description="Disordered" evidence="1">
    <location>
        <begin position="228"/>
        <end position="250"/>
    </location>
</feature>
<protein>
    <recommendedName>
        <fullName evidence="2">HTH cro/C1-type domain-containing protein</fullName>
    </recommendedName>
</protein>
<name>A0A2S7EPA3_9XANT</name>
<dbReference type="Gene3D" id="3.10.20.860">
    <property type="match status" value="1"/>
</dbReference>
<organism evidence="3 4">
    <name type="scientific">Xanthomonas populi</name>
    <dbReference type="NCBI Taxonomy" id="53414"/>
    <lineage>
        <taxon>Bacteria</taxon>
        <taxon>Pseudomonadati</taxon>
        <taxon>Pseudomonadota</taxon>
        <taxon>Gammaproteobacteria</taxon>
        <taxon>Lysobacterales</taxon>
        <taxon>Lysobacteraceae</taxon>
        <taxon>Xanthomonas</taxon>
    </lineage>
</organism>
<comment type="caution">
    <text evidence="3">The sequence shown here is derived from an EMBL/GenBank/DDBJ whole genome shotgun (WGS) entry which is preliminary data.</text>
</comment>
<dbReference type="InterPro" id="IPR022453">
    <property type="entry name" value="Znf_MqsA-type"/>
</dbReference>
<dbReference type="NCBIfam" id="TIGR03830">
    <property type="entry name" value="CxxCG_CxxCG_HTH"/>
    <property type="match status" value="1"/>
</dbReference>
<evidence type="ECO:0000259" key="2">
    <source>
        <dbReference type="PROSITE" id="PS50943"/>
    </source>
</evidence>
<dbReference type="PROSITE" id="PS50943">
    <property type="entry name" value="HTH_CROC1"/>
    <property type="match status" value="1"/>
</dbReference>
<evidence type="ECO:0000313" key="4">
    <source>
        <dbReference type="Proteomes" id="UP000239939"/>
    </source>
</evidence>
<dbReference type="EMBL" id="MDEJ01000053">
    <property type="protein sequence ID" value="PPU94049.1"/>
    <property type="molecule type" value="Genomic_DNA"/>
</dbReference>
<sequence>MTMTMTKTNYDTLPRLAVGQCPVCGSAGSLVHFHDETFPVVVGELSDIVANLAGDRCQVCEEVFLNDESDRRFASAGDALVMKERRAEGAILKAVRKRLGLTQGEVGLLVGGGHNGVSRYESGKADPGSAAFNLLHLLDKNPLLAGELPGVVVTKVNPHKHRHAATAQAKGFKPSKVIHVGNQQVIINVSATDGLCTLTRAGKRHVAGEKQVDVGRLVAAKAAAERPVARGKRLAGRATAKSAVANKKSR</sequence>
<dbReference type="GO" id="GO:0003677">
    <property type="term" value="F:DNA binding"/>
    <property type="evidence" value="ECO:0007669"/>
    <property type="project" value="InterPro"/>
</dbReference>
<dbReference type="InterPro" id="IPR022452">
    <property type="entry name" value="MqsA"/>
</dbReference>
<reference evidence="4" key="1">
    <citation type="submission" date="2016-08" db="EMBL/GenBank/DDBJ databases">
        <authorList>
            <person name="Merda D."/>
            <person name="Briand M."/>
            <person name="Taghouti G."/>
            <person name="Carrere S."/>
            <person name="Gouzy J."/>
            <person name="Portier P."/>
            <person name="Jacques M.-A."/>
            <person name="Fischer-Le Saux M."/>
        </authorList>
    </citation>
    <scope>NUCLEOTIDE SEQUENCE [LARGE SCALE GENOMIC DNA]</scope>
    <source>
        <strain evidence="4">CFBP1817</strain>
    </source>
</reference>
<dbReference type="AlphaFoldDB" id="A0A2S7EPA3"/>
<dbReference type="NCBIfam" id="TIGR03831">
    <property type="entry name" value="YgiT_finger"/>
    <property type="match status" value="1"/>
</dbReference>
<dbReference type="CDD" id="cd00093">
    <property type="entry name" value="HTH_XRE"/>
    <property type="match status" value="1"/>
</dbReference>
<evidence type="ECO:0000313" key="3">
    <source>
        <dbReference type="EMBL" id="PPU94049.1"/>
    </source>
</evidence>
<dbReference type="InterPro" id="IPR001387">
    <property type="entry name" value="Cro/C1-type_HTH"/>
</dbReference>
<dbReference type="SUPFAM" id="SSF47413">
    <property type="entry name" value="lambda repressor-like DNA-binding domains"/>
    <property type="match status" value="1"/>
</dbReference>
<dbReference type="InterPro" id="IPR010982">
    <property type="entry name" value="Lambda_DNA-bd_dom_sf"/>
</dbReference>
<dbReference type="InterPro" id="IPR032758">
    <property type="entry name" value="MqsA/HigA-2"/>
</dbReference>
<feature type="domain" description="HTH cro/C1-type" evidence="2">
    <location>
        <begin position="92"/>
        <end position="145"/>
    </location>
</feature>
<keyword evidence="4" id="KW-1185">Reference proteome</keyword>
<dbReference type="Pfam" id="PF15731">
    <property type="entry name" value="MqsA_antitoxin"/>
    <property type="match status" value="1"/>
</dbReference>
<dbReference type="Proteomes" id="UP000239939">
    <property type="component" value="Unassembled WGS sequence"/>
</dbReference>
<dbReference type="SMART" id="SM00530">
    <property type="entry name" value="HTH_XRE"/>
    <property type="match status" value="1"/>
</dbReference>
<accession>A0A2S7EPA3</accession>